<dbReference type="PaxDb" id="4097-A0A1S4AQ29"/>
<evidence type="ECO:0000313" key="1">
    <source>
        <dbReference type="RefSeq" id="XP_016478603.1"/>
    </source>
</evidence>
<dbReference type="InterPro" id="IPR043502">
    <property type="entry name" value="DNA/RNA_pol_sf"/>
</dbReference>
<accession>A0A1S4AQ29</accession>
<dbReference type="OrthoDB" id="414945at2759"/>
<sequence>MTQEFEALHVNHTRDLVPLPPGKKAIGCRQVYKAKVGAILNDPTYYRKLIGKLNFPTNTRLDIAYRVQQLSQFVQDPREPHLKATLYLLRYLRSDPILGIFFSNDPVCTIQAYCDSEWAACLDSRRSVSGYIILLGDSPVSWKSKKQETVSLSSAEAEYRSLQKVVGELTWLCRLLEELTVPFPKPVTIFCDIQSALHIARNHVFYERTKRIEVDCHFLRAKPQEGLIDLTHVSLMLNWQISSPKP</sequence>
<dbReference type="SUPFAM" id="SSF56672">
    <property type="entry name" value="DNA/RNA polymerases"/>
    <property type="match status" value="1"/>
</dbReference>
<protein>
    <submittedName>
        <fullName evidence="1">Uncharacterized mitochondrial protein AtMg00810-like</fullName>
    </submittedName>
</protein>
<name>A0A1S4AQ29_TOBAC</name>
<dbReference type="AlphaFoldDB" id="A0A1S4AQ29"/>
<dbReference type="PANTHER" id="PTHR11439:SF449">
    <property type="entry name" value="REVERSE TRANSCRIPTASE TY1_COPIA-TYPE DOMAIN-CONTAINING PROTEIN"/>
    <property type="match status" value="1"/>
</dbReference>
<dbReference type="KEGG" id="nta:107799974"/>
<organism evidence="1">
    <name type="scientific">Nicotiana tabacum</name>
    <name type="common">Common tobacco</name>
    <dbReference type="NCBI Taxonomy" id="4097"/>
    <lineage>
        <taxon>Eukaryota</taxon>
        <taxon>Viridiplantae</taxon>
        <taxon>Streptophyta</taxon>
        <taxon>Embryophyta</taxon>
        <taxon>Tracheophyta</taxon>
        <taxon>Spermatophyta</taxon>
        <taxon>Magnoliopsida</taxon>
        <taxon>eudicotyledons</taxon>
        <taxon>Gunneridae</taxon>
        <taxon>Pentapetalae</taxon>
        <taxon>asterids</taxon>
        <taxon>lamiids</taxon>
        <taxon>Solanales</taxon>
        <taxon>Solanaceae</taxon>
        <taxon>Nicotianoideae</taxon>
        <taxon>Nicotianeae</taxon>
        <taxon>Nicotiana</taxon>
    </lineage>
</organism>
<dbReference type="CDD" id="cd09272">
    <property type="entry name" value="RNase_HI_RT_Ty1"/>
    <property type="match status" value="1"/>
</dbReference>
<dbReference type="PANTHER" id="PTHR11439">
    <property type="entry name" value="GAG-POL-RELATED RETROTRANSPOSON"/>
    <property type="match status" value="1"/>
</dbReference>
<proteinExistence type="predicted"/>
<reference evidence="1" key="1">
    <citation type="submission" date="2025-08" db="UniProtKB">
        <authorList>
            <consortium name="RefSeq"/>
        </authorList>
    </citation>
    <scope>IDENTIFICATION</scope>
</reference>
<dbReference type="RefSeq" id="XP_016478603.1">
    <property type="nucleotide sequence ID" value="XM_016623117.1"/>
</dbReference>
<gene>
    <name evidence="1" type="primary">LOC107799974</name>
</gene>
<dbReference type="STRING" id="4097.A0A1S4AQ29"/>